<dbReference type="PANTHER" id="PTHR46253:SF1">
    <property type="entry name" value="TAB2"/>
    <property type="match status" value="1"/>
</dbReference>
<evidence type="ECO:0000259" key="5">
    <source>
        <dbReference type="PROSITE" id="PS50199"/>
    </source>
</evidence>
<dbReference type="PROSITE" id="PS50199">
    <property type="entry name" value="ZF_RANBP2_2"/>
    <property type="match status" value="1"/>
</dbReference>
<evidence type="ECO:0000256" key="4">
    <source>
        <dbReference type="PROSITE-ProRule" id="PRU00322"/>
    </source>
</evidence>
<dbReference type="SMART" id="SM00547">
    <property type="entry name" value="ZnF_RBZ"/>
    <property type="match status" value="1"/>
</dbReference>
<evidence type="ECO:0000313" key="7">
    <source>
        <dbReference type="Proteomes" id="UP001162164"/>
    </source>
</evidence>
<gene>
    <name evidence="6" type="ORF">NQ317_000236</name>
</gene>
<dbReference type="InterPro" id="IPR001876">
    <property type="entry name" value="Znf_RanBP2"/>
</dbReference>
<reference evidence="6" key="1">
    <citation type="journal article" date="2023" name="Insect Mol. Biol.">
        <title>Genome sequencing provides insights into the evolution of gene families encoding plant cell wall-degrading enzymes in longhorned beetles.</title>
        <authorList>
            <person name="Shin N.R."/>
            <person name="Okamura Y."/>
            <person name="Kirsch R."/>
            <person name="Pauchet Y."/>
        </authorList>
    </citation>
    <scope>NUCLEOTIDE SEQUENCE</scope>
    <source>
        <strain evidence="6">MMC_N1</strain>
    </source>
</reference>
<accession>A0ABQ9JUV9</accession>
<keyword evidence="1" id="KW-0479">Metal-binding</keyword>
<evidence type="ECO:0000256" key="2">
    <source>
        <dbReference type="ARBA" id="ARBA00022771"/>
    </source>
</evidence>
<organism evidence="6 7">
    <name type="scientific">Molorchus minor</name>
    <dbReference type="NCBI Taxonomy" id="1323400"/>
    <lineage>
        <taxon>Eukaryota</taxon>
        <taxon>Metazoa</taxon>
        <taxon>Ecdysozoa</taxon>
        <taxon>Arthropoda</taxon>
        <taxon>Hexapoda</taxon>
        <taxon>Insecta</taxon>
        <taxon>Pterygota</taxon>
        <taxon>Neoptera</taxon>
        <taxon>Endopterygota</taxon>
        <taxon>Coleoptera</taxon>
        <taxon>Polyphaga</taxon>
        <taxon>Cucujiformia</taxon>
        <taxon>Chrysomeloidea</taxon>
        <taxon>Cerambycidae</taxon>
        <taxon>Lamiinae</taxon>
        <taxon>Monochamini</taxon>
        <taxon>Molorchus</taxon>
    </lineage>
</organism>
<evidence type="ECO:0000313" key="6">
    <source>
        <dbReference type="EMBL" id="KAJ8981369.1"/>
    </source>
</evidence>
<dbReference type="Gene3D" id="2.30.30.380">
    <property type="entry name" value="Zn-finger domain of Sec23/24"/>
    <property type="match status" value="1"/>
</dbReference>
<evidence type="ECO:0000256" key="3">
    <source>
        <dbReference type="ARBA" id="ARBA00022833"/>
    </source>
</evidence>
<keyword evidence="3" id="KW-0862">Zinc</keyword>
<feature type="domain" description="RanBP2-type" evidence="5">
    <location>
        <begin position="149"/>
        <end position="179"/>
    </location>
</feature>
<keyword evidence="2 4" id="KW-0863">Zinc-finger</keyword>
<dbReference type="InterPro" id="IPR036443">
    <property type="entry name" value="Znf_RanBP2_sf"/>
</dbReference>
<dbReference type="PANTHER" id="PTHR46253">
    <property type="entry name" value="TGF-BETA-ACTIVATED KINASE 1 AND MAP3K7-BINDING PROTEIN TAB"/>
    <property type="match status" value="1"/>
</dbReference>
<dbReference type="Proteomes" id="UP001162164">
    <property type="component" value="Unassembled WGS sequence"/>
</dbReference>
<keyword evidence="7" id="KW-1185">Reference proteome</keyword>
<sequence>MTLTMLIIYIQAGKITLVSHVSCGNIIVIGIGSDIISIILLEEMLVSSFLENMRFSLYEVWNIDAEKKTKRERTIDAEVEKQLLLEIKHLRFQCEQLALADKGDEEFYNNIYTGPSGPLTTDLPLSRTRQQNRRRLYYQGPPMLPHPDIEGPKWNCGVCTFLNHPDLDKCEQCEMPRIVHVSASPGDNIHIHVTPRLSRRITHSWVL</sequence>
<name>A0ABQ9JUV9_9CUCU</name>
<proteinExistence type="predicted"/>
<dbReference type="SUPFAM" id="SSF90209">
    <property type="entry name" value="Ran binding protein zinc finger-like"/>
    <property type="match status" value="1"/>
</dbReference>
<dbReference type="PROSITE" id="PS01358">
    <property type="entry name" value="ZF_RANBP2_1"/>
    <property type="match status" value="1"/>
</dbReference>
<evidence type="ECO:0000256" key="1">
    <source>
        <dbReference type="ARBA" id="ARBA00022723"/>
    </source>
</evidence>
<comment type="caution">
    <text evidence="6">The sequence shown here is derived from an EMBL/GenBank/DDBJ whole genome shotgun (WGS) entry which is preliminary data.</text>
</comment>
<protein>
    <recommendedName>
        <fullName evidence="5">RanBP2-type domain-containing protein</fullName>
    </recommendedName>
</protein>
<dbReference type="EMBL" id="JAPWTJ010000186">
    <property type="protein sequence ID" value="KAJ8981369.1"/>
    <property type="molecule type" value="Genomic_DNA"/>
</dbReference>